<dbReference type="PANTHER" id="PTHR30619:SF7">
    <property type="entry name" value="BETA-LACTAMASE DOMAIN PROTEIN"/>
    <property type="match status" value="1"/>
</dbReference>
<dbReference type="GO" id="GO:0005886">
    <property type="term" value="C:plasma membrane"/>
    <property type="evidence" value="ECO:0007669"/>
    <property type="project" value="UniProtKB-SubCell"/>
</dbReference>
<feature type="domain" description="ComEC/Rec2-related protein" evidence="8">
    <location>
        <begin position="319"/>
        <end position="569"/>
    </location>
</feature>
<feature type="transmembrane region" description="Helical" evidence="7">
    <location>
        <begin position="122"/>
        <end position="145"/>
    </location>
</feature>
<dbReference type="Proteomes" id="UP000234935">
    <property type="component" value="Unassembled WGS sequence"/>
</dbReference>
<feature type="transmembrane region" description="Helical" evidence="7">
    <location>
        <begin position="557"/>
        <end position="577"/>
    </location>
</feature>
<feature type="transmembrane region" description="Helical" evidence="7">
    <location>
        <begin position="405"/>
        <end position="422"/>
    </location>
</feature>
<proteinExistence type="predicted"/>
<gene>
    <name evidence="9" type="ORF">CGZ88_0523</name>
</gene>
<dbReference type="Pfam" id="PF03772">
    <property type="entry name" value="Competence"/>
    <property type="match status" value="1"/>
</dbReference>
<comment type="caution">
    <text evidence="9">The sequence shown here is derived from an EMBL/GenBank/DDBJ whole genome shotgun (WGS) entry which is preliminary data.</text>
</comment>
<feature type="transmembrane region" description="Helical" evidence="7">
    <location>
        <begin position="428"/>
        <end position="449"/>
    </location>
</feature>
<evidence type="ECO:0000256" key="3">
    <source>
        <dbReference type="ARBA" id="ARBA00022692"/>
    </source>
</evidence>
<evidence type="ECO:0000256" key="2">
    <source>
        <dbReference type="ARBA" id="ARBA00022475"/>
    </source>
</evidence>
<evidence type="ECO:0000259" key="8">
    <source>
        <dbReference type="Pfam" id="PF03772"/>
    </source>
</evidence>
<dbReference type="NCBIfam" id="TIGR00360">
    <property type="entry name" value="ComEC_N-term"/>
    <property type="match status" value="1"/>
</dbReference>
<keyword evidence="2" id="KW-1003">Cell membrane</keyword>
<feature type="compositionally biased region" description="Basic residues" evidence="6">
    <location>
        <begin position="650"/>
        <end position="666"/>
    </location>
</feature>
<keyword evidence="3 7" id="KW-0812">Transmembrane</keyword>
<dbReference type="InterPro" id="IPR052159">
    <property type="entry name" value="Competence_DNA_uptake"/>
</dbReference>
<dbReference type="PANTHER" id="PTHR30619">
    <property type="entry name" value="DNA INTERNALIZATION/COMPETENCE PROTEIN COMEC/REC2"/>
    <property type="match status" value="1"/>
</dbReference>
<comment type="subcellular location">
    <subcellularLocation>
        <location evidence="1">Cell membrane</location>
        <topology evidence="1">Multi-pass membrane protein</topology>
    </subcellularLocation>
</comment>
<keyword evidence="10" id="KW-1185">Reference proteome</keyword>
<evidence type="ECO:0000256" key="5">
    <source>
        <dbReference type="ARBA" id="ARBA00023136"/>
    </source>
</evidence>
<organism evidence="9 10">
    <name type="scientific">Bifidobacterium anseris</name>
    <dbReference type="NCBI Taxonomy" id="2020963"/>
    <lineage>
        <taxon>Bacteria</taxon>
        <taxon>Bacillati</taxon>
        <taxon>Actinomycetota</taxon>
        <taxon>Actinomycetes</taxon>
        <taxon>Bifidobacteriales</taxon>
        <taxon>Bifidobacteriaceae</taxon>
        <taxon>Bifidobacterium</taxon>
    </lineage>
</organism>
<dbReference type="EMBL" id="NMYC01000001">
    <property type="protein sequence ID" value="PLS28361.1"/>
    <property type="molecule type" value="Genomic_DNA"/>
</dbReference>
<feature type="transmembrane region" description="Helical" evidence="7">
    <location>
        <begin position="88"/>
        <end position="110"/>
    </location>
</feature>
<evidence type="ECO:0000256" key="6">
    <source>
        <dbReference type="SAM" id="MobiDB-lite"/>
    </source>
</evidence>
<keyword evidence="4 7" id="KW-1133">Transmembrane helix</keyword>
<dbReference type="AlphaFoldDB" id="A0A2N5J2B6"/>
<name>A0A2N5J2B6_9BIFI</name>
<feature type="transmembrane region" description="Helical" evidence="7">
    <location>
        <begin position="329"/>
        <end position="352"/>
    </location>
</feature>
<feature type="transmembrane region" description="Helical" evidence="7">
    <location>
        <begin position="382"/>
        <end position="398"/>
    </location>
</feature>
<feature type="compositionally biased region" description="Basic residues" evidence="6">
    <location>
        <begin position="1"/>
        <end position="26"/>
    </location>
</feature>
<evidence type="ECO:0000256" key="1">
    <source>
        <dbReference type="ARBA" id="ARBA00004651"/>
    </source>
</evidence>
<protein>
    <submittedName>
        <fullName evidence="9">Competence protein</fullName>
    </submittedName>
</protein>
<feature type="region of interest" description="Disordered" evidence="6">
    <location>
        <begin position="1"/>
        <end position="27"/>
    </location>
</feature>
<evidence type="ECO:0000313" key="9">
    <source>
        <dbReference type="EMBL" id="PLS28361.1"/>
    </source>
</evidence>
<feature type="region of interest" description="Disordered" evidence="6">
    <location>
        <begin position="631"/>
        <end position="666"/>
    </location>
</feature>
<evidence type="ECO:0000313" key="10">
    <source>
        <dbReference type="Proteomes" id="UP000234935"/>
    </source>
</evidence>
<sequence>MTSTVRRTHAAQHTRTAQRTRTSRRLRASDGVRGLMTHWADGESGRRDLRMLPAALCLWAAALATRAVLPQEGTGSLQEGAGGMRGLAVVLCLGASAVMFASVHGVHAWLRHARAGHAPPALRCASWLLVCMAAALTGAFATAVATTHDMADPAIRMSRTGSARATVDIRTRAPALRSASRAAACTVHASTRAVQIGAVQTGGVRMPSDVDVRVLLPDALCMRVVQGGEYRLSGTLARAPWDERTLQLTVAAADADTAVVLRAPAPWRRAVHTMQRRFFAVADGLSDQGRVLVPGLTLGVLGQDALGEGEPVDEVYASRLEEGCRRAGIIHLMAVSGGHYALLASAATALCSWTLAPRWAVAAARAAAVVALTAVLVPSESIMRAVVMHLFALGYVLLGRREQTTPLLLWTAIVAIVIKPARAADFGFALSCAAVLGIALVSGPLAAVLRQWLPRRMADALATTIGAQLLTSPLQLLMQPQIALWAVPANLLVAPWMDMATVCGLGAYTVSWCMPTLGFALAWCASLGTKSVEIAADVFGADDGSAQLAWPSDTAGALRLAGAETLVVLIVVLLRAMARLRDDMSKQCTAVSGRRIGASPAPFVRMRLWWERTWAMLTCLRWRPRGPAHAGVARHGVRHADRRRDGRREAGRRRNGHRRAGRRRRARRRRWGIYARSGEAP</sequence>
<evidence type="ECO:0000256" key="4">
    <source>
        <dbReference type="ARBA" id="ARBA00022989"/>
    </source>
</evidence>
<accession>A0A2N5J2B6</accession>
<feature type="compositionally biased region" description="Basic and acidic residues" evidence="6">
    <location>
        <begin position="638"/>
        <end position="649"/>
    </location>
</feature>
<dbReference type="InterPro" id="IPR004477">
    <property type="entry name" value="ComEC_N"/>
</dbReference>
<keyword evidence="5 7" id="KW-0472">Membrane</keyword>
<evidence type="ECO:0000256" key="7">
    <source>
        <dbReference type="SAM" id="Phobius"/>
    </source>
</evidence>
<reference evidence="9 10" key="1">
    <citation type="submission" date="2017-07" db="EMBL/GenBank/DDBJ databases">
        <title>Bifidobacterium novel species.</title>
        <authorList>
            <person name="Lugli G.A."/>
            <person name="Milani C."/>
            <person name="Duranti S."/>
            <person name="Mangifesta M."/>
        </authorList>
    </citation>
    <scope>NUCLEOTIDE SEQUENCE [LARGE SCALE GENOMIC DNA]</scope>
    <source>
        <strain evidence="10">Goo31D</strain>
    </source>
</reference>